<feature type="domain" description="DUF6535" evidence="3">
    <location>
        <begin position="103"/>
        <end position="194"/>
    </location>
</feature>
<dbReference type="Proteomes" id="UP000092993">
    <property type="component" value="Unassembled WGS sequence"/>
</dbReference>
<evidence type="ECO:0000259" key="3">
    <source>
        <dbReference type="Pfam" id="PF20153"/>
    </source>
</evidence>
<name>A0A1C7M9Q3_GRIFR</name>
<sequence>MSTDVHSTDSRNPEGQTVTSDPISRRTSPIPLSNISALTSSAIDDIPPDDSSILESNVGHFARSDLSEVPDSFMRGNSARSSKPTYPYEIPLQTLGGAAAGTERSPRHVRINVLWFSSLVFSLVSASIGILTKQWLREYTSGAASSPRENARIRQFRHEGFVSWRIPETIALLPILLQIALVLFFVGLLDLLWSLHPVVAGVGWREREKAIVRSSEPHLDHHILAGADATFMDDEFLENTVRPCINDTDCTAALNCLYEILDHRADSIVDGVPHWKHCEDVDGGINMLLHLVVDILPRIDPTNEACIIRTLTISDKLCRAIPFESCHTETQILYQRLFDILSRFLSLPQSVQKTAFDLMRRLYHRSETAVRPAVIQRIISYARCARIDSRHDMFHMACGMAIGFSIAPNLSASAFNSVRDQLRNMLEDLEGYIATPAPETVQSGPYLSLLLALVELWRRDSDLVSERLLRMIDKVVTGEGEADSTAGENLGELGLRKAE</sequence>
<evidence type="ECO:0000313" key="5">
    <source>
        <dbReference type="Proteomes" id="UP000092993"/>
    </source>
</evidence>
<feature type="compositionally biased region" description="Basic and acidic residues" evidence="1">
    <location>
        <begin position="1"/>
        <end position="12"/>
    </location>
</feature>
<keyword evidence="2" id="KW-1133">Transmembrane helix</keyword>
<dbReference type="OMA" id="WHEREQH"/>
<organism evidence="4 5">
    <name type="scientific">Grifola frondosa</name>
    <name type="common">Maitake</name>
    <name type="synonym">Polyporus frondosus</name>
    <dbReference type="NCBI Taxonomy" id="5627"/>
    <lineage>
        <taxon>Eukaryota</taxon>
        <taxon>Fungi</taxon>
        <taxon>Dikarya</taxon>
        <taxon>Basidiomycota</taxon>
        <taxon>Agaricomycotina</taxon>
        <taxon>Agaricomycetes</taxon>
        <taxon>Polyporales</taxon>
        <taxon>Grifolaceae</taxon>
        <taxon>Grifola</taxon>
    </lineage>
</organism>
<keyword evidence="5" id="KW-1185">Reference proteome</keyword>
<feature type="compositionally biased region" description="Polar residues" evidence="1">
    <location>
        <begin position="13"/>
        <end position="32"/>
    </location>
</feature>
<evidence type="ECO:0000313" key="4">
    <source>
        <dbReference type="EMBL" id="OBZ73635.1"/>
    </source>
</evidence>
<evidence type="ECO:0000256" key="2">
    <source>
        <dbReference type="SAM" id="Phobius"/>
    </source>
</evidence>
<proteinExistence type="predicted"/>
<dbReference type="EMBL" id="LUGG01000006">
    <property type="protein sequence ID" value="OBZ73635.1"/>
    <property type="molecule type" value="Genomic_DNA"/>
</dbReference>
<reference evidence="4 5" key="1">
    <citation type="submission" date="2016-03" db="EMBL/GenBank/DDBJ databases">
        <title>Whole genome sequencing of Grifola frondosa 9006-11.</title>
        <authorList>
            <person name="Min B."/>
            <person name="Park H."/>
            <person name="Kim J.-G."/>
            <person name="Cho H."/>
            <person name="Oh Y.-L."/>
            <person name="Kong W.-S."/>
            <person name="Choi I.-G."/>
        </authorList>
    </citation>
    <scope>NUCLEOTIDE SEQUENCE [LARGE SCALE GENOMIC DNA]</scope>
    <source>
        <strain evidence="4 5">9006-11</strain>
    </source>
</reference>
<evidence type="ECO:0000256" key="1">
    <source>
        <dbReference type="SAM" id="MobiDB-lite"/>
    </source>
</evidence>
<feature type="transmembrane region" description="Helical" evidence="2">
    <location>
        <begin position="113"/>
        <end position="131"/>
    </location>
</feature>
<dbReference type="OrthoDB" id="3235960at2759"/>
<dbReference type="AlphaFoldDB" id="A0A1C7M9Q3"/>
<keyword evidence="2" id="KW-0812">Transmembrane</keyword>
<feature type="region of interest" description="Disordered" evidence="1">
    <location>
        <begin position="1"/>
        <end position="32"/>
    </location>
</feature>
<dbReference type="Pfam" id="PF20153">
    <property type="entry name" value="DUF6535"/>
    <property type="match status" value="1"/>
</dbReference>
<accession>A0A1C7M9Q3</accession>
<dbReference type="InterPro" id="IPR045338">
    <property type="entry name" value="DUF6535"/>
</dbReference>
<protein>
    <recommendedName>
        <fullName evidence="3">DUF6535 domain-containing protein</fullName>
    </recommendedName>
</protein>
<gene>
    <name evidence="4" type="ORF">A0H81_06409</name>
</gene>
<feature type="transmembrane region" description="Helical" evidence="2">
    <location>
        <begin position="170"/>
        <end position="195"/>
    </location>
</feature>
<comment type="caution">
    <text evidence="4">The sequence shown here is derived from an EMBL/GenBank/DDBJ whole genome shotgun (WGS) entry which is preliminary data.</text>
</comment>
<keyword evidence="2" id="KW-0472">Membrane</keyword>